<dbReference type="Proteomes" id="UP000184147">
    <property type="component" value="Unassembled WGS sequence"/>
</dbReference>
<dbReference type="RefSeq" id="WP_073362990.1">
    <property type="nucleotide sequence ID" value="NZ_FQVQ01000007.1"/>
</dbReference>
<protein>
    <submittedName>
        <fullName evidence="1">Uncharacterized protein</fullName>
    </submittedName>
</protein>
<organism evidence="1 2">
    <name type="scientific">Flavobacterium fontis</name>
    <dbReference type="NCBI Taxonomy" id="1124188"/>
    <lineage>
        <taxon>Bacteria</taxon>
        <taxon>Pseudomonadati</taxon>
        <taxon>Bacteroidota</taxon>
        <taxon>Flavobacteriia</taxon>
        <taxon>Flavobacteriales</taxon>
        <taxon>Flavobacteriaceae</taxon>
        <taxon>Flavobacterium</taxon>
    </lineage>
</organism>
<accession>A0A1M5AWR7</accession>
<name>A0A1M5AWR7_9FLAO</name>
<proteinExistence type="predicted"/>
<dbReference type="EMBL" id="FQVQ01000007">
    <property type="protein sequence ID" value="SHF34688.1"/>
    <property type="molecule type" value="Genomic_DNA"/>
</dbReference>
<reference evidence="1 2" key="1">
    <citation type="submission" date="2016-11" db="EMBL/GenBank/DDBJ databases">
        <authorList>
            <person name="Jaros S."/>
            <person name="Januszkiewicz K."/>
            <person name="Wedrychowicz H."/>
        </authorList>
    </citation>
    <scope>NUCLEOTIDE SEQUENCE [LARGE SCALE GENOMIC DNA]</scope>
    <source>
        <strain evidence="1 2">DSM 25660</strain>
    </source>
</reference>
<sequence length="174" mass="20573">MKTKGIFIVFFTCLALNGCEINNNIFKVKKISIEYNTCEKNCICLSSFKINYFFESNFLLKKNDLKLKLINFNTFKLIKMSSETKDGLYLYQFVFDNFDMSKYRTLNQIKKDYKSVIYFNKLETLDSDLLIESNQETIIQYMLNGQVVHENDTTKMNFPPIERVIFNKPGSQKF</sequence>
<gene>
    <name evidence="1" type="ORF">SAMN05444377_10724</name>
</gene>
<dbReference type="AlphaFoldDB" id="A0A1M5AWR7"/>
<dbReference type="STRING" id="1124188.SAMN05444377_10724"/>
<evidence type="ECO:0000313" key="1">
    <source>
        <dbReference type="EMBL" id="SHF34688.1"/>
    </source>
</evidence>
<keyword evidence="2" id="KW-1185">Reference proteome</keyword>
<evidence type="ECO:0000313" key="2">
    <source>
        <dbReference type="Proteomes" id="UP000184147"/>
    </source>
</evidence>